<evidence type="ECO:0000313" key="3">
    <source>
        <dbReference type="RefSeq" id="XP_028043446.1"/>
    </source>
</evidence>
<dbReference type="SUPFAM" id="SSF46938">
    <property type="entry name" value="CRAL/TRIO N-terminal domain"/>
    <property type="match status" value="1"/>
</dbReference>
<evidence type="ECO:0000313" key="2">
    <source>
        <dbReference type="Proteomes" id="UP000504629"/>
    </source>
</evidence>
<feature type="domain" description="CRAL-TRIO" evidence="1">
    <location>
        <begin position="90"/>
        <end position="256"/>
    </location>
</feature>
<reference evidence="3" key="1">
    <citation type="submission" date="2025-08" db="UniProtKB">
        <authorList>
            <consortium name="RefSeq"/>
        </authorList>
    </citation>
    <scope>IDENTIFICATION</scope>
    <source>
        <tissue evidence="3">Silk gland</tissue>
    </source>
</reference>
<accession>A0A6J2KM83</accession>
<name>A0A6J2KM83_BOMMA</name>
<dbReference type="InterPro" id="IPR001251">
    <property type="entry name" value="CRAL-TRIO_dom"/>
</dbReference>
<proteinExistence type="predicted"/>
<dbReference type="Gene3D" id="1.20.5.1200">
    <property type="entry name" value="Alpha-tocopherol transfer"/>
    <property type="match status" value="1"/>
</dbReference>
<sequence length="280" mass="31957">MKMKTRVLSPALRKVAKNELGEDLEKIAADLIVLRAWVQELGQGQPSNQWLIGFLRGSKHNVEKAKSKLEKYYSLKVSIPEFYTNRDPMDPKIQALLEHGIYLPLRKCAREDSPRPAIIRAGPLYKHQHAVADLIKISFMIAEILLLEDDNFTVAGKDILVDMQETGFGLLSQWTPSIAMKSMTCVEKALPIRLKHIQLINSPRGIMAAVAILKMFLGSKMRKRIQVCGSNYEDVYENLPKSILPEEYGGTDGSVQELIDYWKNKVESYRDWFLHQERTS</sequence>
<dbReference type="OrthoDB" id="6682367at2759"/>
<dbReference type="Proteomes" id="UP000504629">
    <property type="component" value="Unplaced"/>
</dbReference>
<dbReference type="PRINTS" id="PR00180">
    <property type="entry name" value="CRETINALDHBP"/>
</dbReference>
<dbReference type="SUPFAM" id="SSF52087">
    <property type="entry name" value="CRAL/TRIO domain"/>
    <property type="match status" value="1"/>
</dbReference>
<dbReference type="AlphaFoldDB" id="A0A6J2KM83"/>
<dbReference type="GO" id="GO:1902936">
    <property type="term" value="F:phosphatidylinositol bisphosphate binding"/>
    <property type="evidence" value="ECO:0007669"/>
    <property type="project" value="TreeGrafter"/>
</dbReference>
<dbReference type="GeneID" id="114252948"/>
<evidence type="ECO:0000259" key="1">
    <source>
        <dbReference type="PROSITE" id="PS50191"/>
    </source>
</evidence>
<protein>
    <submittedName>
        <fullName evidence="3">Retinol-binding protein pinta-like</fullName>
    </submittedName>
</protein>
<dbReference type="InterPro" id="IPR036273">
    <property type="entry name" value="CRAL/TRIO_N_dom_sf"/>
</dbReference>
<dbReference type="CDD" id="cd00170">
    <property type="entry name" value="SEC14"/>
    <property type="match status" value="1"/>
</dbReference>
<dbReference type="PROSITE" id="PS50191">
    <property type="entry name" value="CRAL_TRIO"/>
    <property type="match status" value="1"/>
</dbReference>
<dbReference type="KEGG" id="bman:114252948"/>
<keyword evidence="2" id="KW-1185">Reference proteome</keyword>
<dbReference type="PANTHER" id="PTHR10174:SF216">
    <property type="entry name" value="CRAL-TRIO DOMAIN-CONTAINING PROTEIN-RELATED"/>
    <property type="match status" value="1"/>
</dbReference>
<dbReference type="RefSeq" id="XP_028043446.1">
    <property type="nucleotide sequence ID" value="XM_028187645.1"/>
</dbReference>
<dbReference type="Pfam" id="PF00650">
    <property type="entry name" value="CRAL_TRIO"/>
    <property type="match status" value="1"/>
</dbReference>
<dbReference type="Gene3D" id="1.10.8.20">
    <property type="entry name" value="N-terminal domain of phosphatidylinositol transfer protein sec14p"/>
    <property type="match status" value="1"/>
</dbReference>
<dbReference type="Gene3D" id="3.40.525.10">
    <property type="entry name" value="CRAL-TRIO lipid binding domain"/>
    <property type="match status" value="1"/>
</dbReference>
<gene>
    <name evidence="3" type="primary">LOC114252948</name>
</gene>
<dbReference type="PANTHER" id="PTHR10174">
    <property type="entry name" value="ALPHA-TOCOPHEROL TRANSFER PROTEIN-RELATED"/>
    <property type="match status" value="1"/>
</dbReference>
<dbReference type="InterPro" id="IPR036865">
    <property type="entry name" value="CRAL-TRIO_dom_sf"/>
</dbReference>
<dbReference type="GO" id="GO:0016020">
    <property type="term" value="C:membrane"/>
    <property type="evidence" value="ECO:0007669"/>
    <property type="project" value="TreeGrafter"/>
</dbReference>
<organism evidence="2 3">
    <name type="scientific">Bombyx mandarina</name>
    <name type="common">Wild silk moth</name>
    <name type="synonym">Wild silkworm</name>
    <dbReference type="NCBI Taxonomy" id="7092"/>
    <lineage>
        <taxon>Eukaryota</taxon>
        <taxon>Metazoa</taxon>
        <taxon>Ecdysozoa</taxon>
        <taxon>Arthropoda</taxon>
        <taxon>Hexapoda</taxon>
        <taxon>Insecta</taxon>
        <taxon>Pterygota</taxon>
        <taxon>Neoptera</taxon>
        <taxon>Endopterygota</taxon>
        <taxon>Lepidoptera</taxon>
        <taxon>Glossata</taxon>
        <taxon>Ditrysia</taxon>
        <taxon>Bombycoidea</taxon>
        <taxon>Bombycidae</taxon>
        <taxon>Bombycinae</taxon>
        <taxon>Bombyx</taxon>
    </lineage>
</organism>